<dbReference type="EMBL" id="CP001349">
    <property type="protein sequence ID" value="ACL55142.1"/>
    <property type="molecule type" value="Genomic_DNA"/>
</dbReference>
<proteinExistence type="predicted"/>
<reference evidence="1 2" key="1">
    <citation type="submission" date="2009-01" db="EMBL/GenBank/DDBJ databases">
        <title>Complete sequence of chromosome of Methylobacterium nodulans ORS 2060.</title>
        <authorList>
            <consortium name="US DOE Joint Genome Institute"/>
            <person name="Lucas S."/>
            <person name="Copeland A."/>
            <person name="Lapidus A."/>
            <person name="Glavina del Rio T."/>
            <person name="Dalin E."/>
            <person name="Tice H."/>
            <person name="Bruce D."/>
            <person name="Goodwin L."/>
            <person name="Pitluck S."/>
            <person name="Sims D."/>
            <person name="Brettin T."/>
            <person name="Detter J.C."/>
            <person name="Han C."/>
            <person name="Larimer F."/>
            <person name="Land M."/>
            <person name="Hauser L."/>
            <person name="Kyrpides N."/>
            <person name="Ivanova N."/>
            <person name="Marx C.J."/>
            <person name="Richardson P."/>
        </authorList>
    </citation>
    <scope>NUCLEOTIDE SEQUENCE [LARGE SCALE GENOMIC DNA]</scope>
    <source>
        <strain evidence="2">LMG 21967 / CNCM I-2342 / ORS 2060</strain>
    </source>
</reference>
<dbReference type="AlphaFoldDB" id="B8IU97"/>
<gene>
    <name evidence="1" type="ordered locus">Mnod_0094</name>
</gene>
<dbReference type="Proteomes" id="UP000008207">
    <property type="component" value="Chromosome"/>
</dbReference>
<sequence length="83" mass="9640">MERPSYYRLRVHAGREDLIVNAPTERDICIAGEQIVRHLFRVDLTAMYVIEGPDAECERRVRTYLIDVLSELGSSGRELHRLI</sequence>
<dbReference type="RefSeq" id="WP_012634381.1">
    <property type="nucleotide sequence ID" value="NC_011894.1"/>
</dbReference>
<keyword evidence="2" id="KW-1185">Reference proteome</keyword>
<protein>
    <submittedName>
        <fullName evidence="1">Uncharacterized protein</fullName>
    </submittedName>
</protein>
<dbReference type="KEGG" id="mno:Mnod_0094"/>
<name>B8IU97_METNO</name>
<evidence type="ECO:0000313" key="1">
    <source>
        <dbReference type="EMBL" id="ACL55142.1"/>
    </source>
</evidence>
<organism evidence="1 2">
    <name type="scientific">Methylobacterium nodulans (strain LMG 21967 / CNCM I-2342 / ORS 2060)</name>
    <dbReference type="NCBI Taxonomy" id="460265"/>
    <lineage>
        <taxon>Bacteria</taxon>
        <taxon>Pseudomonadati</taxon>
        <taxon>Pseudomonadota</taxon>
        <taxon>Alphaproteobacteria</taxon>
        <taxon>Hyphomicrobiales</taxon>
        <taxon>Methylobacteriaceae</taxon>
        <taxon>Methylobacterium</taxon>
    </lineage>
</organism>
<accession>B8IU97</accession>
<dbReference type="HOGENOM" id="CLU_2538698_0_0_5"/>
<evidence type="ECO:0000313" key="2">
    <source>
        <dbReference type="Proteomes" id="UP000008207"/>
    </source>
</evidence>